<dbReference type="Proteomes" id="UP001152795">
    <property type="component" value="Unassembled WGS sequence"/>
</dbReference>
<organism evidence="1 2">
    <name type="scientific">Paramuricea clavata</name>
    <name type="common">Red gorgonian</name>
    <name type="synonym">Violescent sea-whip</name>
    <dbReference type="NCBI Taxonomy" id="317549"/>
    <lineage>
        <taxon>Eukaryota</taxon>
        <taxon>Metazoa</taxon>
        <taxon>Cnidaria</taxon>
        <taxon>Anthozoa</taxon>
        <taxon>Octocorallia</taxon>
        <taxon>Malacalcyonacea</taxon>
        <taxon>Plexauridae</taxon>
        <taxon>Paramuricea</taxon>
    </lineage>
</organism>
<reference evidence="1" key="1">
    <citation type="submission" date="2020-04" db="EMBL/GenBank/DDBJ databases">
        <authorList>
            <person name="Alioto T."/>
            <person name="Alioto T."/>
            <person name="Gomez Garrido J."/>
        </authorList>
    </citation>
    <scope>NUCLEOTIDE SEQUENCE</scope>
    <source>
        <strain evidence="1">A484AB</strain>
    </source>
</reference>
<dbReference type="OrthoDB" id="5986916at2759"/>
<evidence type="ECO:0000313" key="2">
    <source>
        <dbReference type="Proteomes" id="UP001152795"/>
    </source>
</evidence>
<evidence type="ECO:0000313" key="1">
    <source>
        <dbReference type="EMBL" id="CAB4006585.1"/>
    </source>
</evidence>
<protein>
    <submittedName>
        <fullName evidence="1">PREDICTED: uncharacterized protein LOC107340486</fullName>
    </submittedName>
</protein>
<sequence length="460" mass="51656">MANKGTPKKLYTKRSELTVNISRCRLCNCVCDPRYSKNLFGKQNQTVLCNAKFIYGGELPQDINLPHLICAPCERRLNNAIQLKNTISETQRVLQETIRTKRCVEISPSVSRPSAKVCAAGTSCRRGIDFNIASGSQSESVNPIPLVLHSGQVLVEANKELIEVARRSEPSVLKQRDFDGMSAEAWMSEVLEELATRCPMVNNILSSLVESTIYPEKKSPAICLIYGIIMFLRCHELSRIQRINSVLLIEGHASVHIDDTKHKPTVNGPHSVHVLKEDYRKTYMLEAIDKFLDEYVFLGGDEEVPDGVWCYGANLIKCFMVLADFKDAVSTSNENRNCEMKKLIKSMGANKTENAITRASKASGGVTKIVEAHEQQVNIHPKSSTHSHKSSTNDETIISMDLRGLRPFEEEGRSFESFAEVSHDPTSSFDQGKFAEWIERHKKNILMHYTVADDQEESCE</sequence>
<name>A0A7D9IIS8_PARCT</name>
<keyword evidence="2" id="KW-1185">Reference proteome</keyword>
<dbReference type="EMBL" id="CACRXK020005548">
    <property type="protein sequence ID" value="CAB4006585.1"/>
    <property type="molecule type" value="Genomic_DNA"/>
</dbReference>
<dbReference type="InterPro" id="IPR012934">
    <property type="entry name" value="Znf_AD"/>
</dbReference>
<dbReference type="GO" id="GO:0005634">
    <property type="term" value="C:nucleus"/>
    <property type="evidence" value="ECO:0007669"/>
    <property type="project" value="InterPro"/>
</dbReference>
<gene>
    <name evidence="1" type="ORF">PACLA_8A046013</name>
</gene>
<dbReference type="GO" id="GO:0008270">
    <property type="term" value="F:zinc ion binding"/>
    <property type="evidence" value="ECO:0007669"/>
    <property type="project" value="UniProtKB-UniRule"/>
</dbReference>
<dbReference type="AlphaFoldDB" id="A0A7D9IIS8"/>
<dbReference type="PROSITE" id="PS51915">
    <property type="entry name" value="ZAD"/>
    <property type="match status" value="1"/>
</dbReference>
<accession>A0A7D9IIS8</accession>
<proteinExistence type="predicted"/>
<comment type="caution">
    <text evidence="1">The sequence shown here is derived from an EMBL/GenBank/DDBJ whole genome shotgun (WGS) entry which is preliminary data.</text>
</comment>
<dbReference type="SMART" id="SM00868">
    <property type="entry name" value="zf-AD"/>
    <property type="match status" value="1"/>
</dbReference>